<feature type="region of interest" description="Disordered" evidence="3">
    <location>
        <begin position="532"/>
        <end position="551"/>
    </location>
</feature>
<feature type="compositionally biased region" description="Low complexity" evidence="3">
    <location>
        <begin position="11"/>
        <end position="31"/>
    </location>
</feature>
<feature type="domain" description="U-box" evidence="4">
    <location>
        <begin position="458"/>
        <end position="532"/>
    </location>
</feature>
<dbReference type="PROSITE" id="PS51698">
    <property type="entry name" value="U_BOX"/>
    <property type="match status" value="1"/>
</dbReference>
<feature type="repeat" description="RCC1" evidence="2">
    <location>
        <begin position="59"/>
        <end position="110"/>
    </location>
</feature>
<name>A0A830HA29_9CHLO</name>
<keyword evidence="6" id="KW-1185">Reference proteome</keyword>
<evidence type="ECO:0000313" key="6">
    <source>
        <dbReference type="Proteomes" id="UP000660262"/>
    </source>
</evidence>
<dbReference type="Pfam" id="PF00415">
    <property type="entry name" value="RCC1"/>
    <property type="match status" value="1"/>
</dbReference>
<feature type="repeat" description="RCC1" evidence="2">
    <location>
        <begin position="267"/>
        <end position="318"/>
    </location>
</feature>
<dbReference type="AlphaFoldDB" id="A0A830HA29"/>
<feature type="region of interest" description="Disordered" evidence="3">
    <location>
        <begin position="1"/>
        <end position="32"/>
    </location>
</feature>
<feature type="repeat" description="RCC1" evidence="2">
    <location>
        <begin position="163"/>
        <end position="214"/>
    </location>
</feature>
<dbReference type="InterPro" id="IPR051210">
    <property type="entry name" value="Ub_ligase/GEF_domain"/>
</dbReference>
<dbReference type="PROSITE" id="PS00626">
    <property type="entry name" value="RCC1_2"/>
    <property type="match status" value="5"/>
</dbReference>
<dbReference type="CDD" id="cd16655">
    <property type="entry name" value="RING-Ubox_WDSUB1-like"/>
    <property type="match status" value="1"/>
</dbReference>
<dbReference type="InterPro" id="IPR011043">
    <property type="entry name" value="Gal_Oxase/kelch_b-propeller"/>
</dbReference>
<evidence type="ECO:0000256" key="3">
    <source>
        <dbReference type="SAM" id="MobiDB-lite"/>
    </source>
</evidence>
<dbReference type="InterPro" id="IPR003613">
    <property type="entry name" value="Ubox_domain"/>
</dbReference>
<dbReference type="SUPFAM" id="SSF57850">
    <property type="entry name" value="RING/U-box"/>
    <property type="match status" value="1"/>
</dbReference>
<protein>
    <recommendedName>
        <fullName evidence="4">U-box domain-containing protein</fullName>
    </recommendedName>
</protein>
<dbReference type="PANTHER" id="PTHR22870:SF408">
    <property type="entry name" value="OS09G0560450 PROTEIN"/>
    <property type="match status" value="1"/>
</dbReference>
<evidence type="ECO:0000313" key="5">
    <source>
        <dbReference type="EMBL" id="GHP03588.1"/>
    </source>
</evidence>
<proteinExistence type="predicted"/>
<dbReference type="PRINTS" id="PR00633">
    <property type="entry name" value="RCCNDNSATION"/>
</dbReference>
<dbReference type="GO" id="GO:0004842">
    <property type="term" value="F:ubiquitin-protein transferase activity"/>
    <property type="evidence" value="ECO:0007669"/>
    <property type="project" value="InterPro"/>
</dbReference>
<dbReference type="EMBL" id="BNJQ01000005">
    <property type="protein sequence ID" value="GHP03588.1"/>
    <property type="molecule type" value="Genomic_DNA"/>
</dbReference>
<dbReference type="SMART" id="SM00504">
    <property type="entry name" value="Ubox"/>
    <property type="match status" value="1"/>
</dbReference>
<dbReference type="PROSITE" id="PS50012">
    <property type="entry name" value="RCC1_3"/>
    <property type="match status" value="7"/>
</dbReference>
<dbReference type="InterPro" id="IPR013083">
    <property type="entry name" value="Znf_RING/FYVE/PHD"/>
</dbReference>
<dbReference type="UniPathway" id="UPA00143"/>
<organism evidence="5 6">
    <name type="scientific">Pycnococcus provasolii</name>
    <dbReference type="NCBI Taxonomy" id="41880"/>
    <lineage>
        <taxon>Eukaryota</taxon>
        <taxon>Viridiplantae</taxon>
        <taxon>Chlorophyta</taxon>
        <taxon>Pseudoscourfieldiophyceae</taxon>
        <taxon>Pseudoscourfieldiales</taxon>
        <taxon>Pycnococcaceae</taxon>
        <taxon>Pycnococcus</taxon>
    </lineage>
</organism>
<dbReference type="PANTHER" id="PTHR22870">
    <property type="entry name" value="REGULATOR OF CHROMOSOME CONDENSATION"/>
    <property type="match status" value="1"/>
</dbReference>
<dbReference type="Gene3D" id="3.30.40.10">
    <property type="entry name" value="Zinc/RING finger domain, C3HC4 (zinc finger)"/>
    <property type="match status" value="1"/>
</dbReference>
<feature type="repeat" description="RCC1" evidence="2">
    <location>
        <begin position="215"/>
        <end position="266"/>
    </location>
</feature>
<dbReference type="InterPro" id="IPR000408">
    <property type="entry name" value="Reg_chr_condens"/>
</dbReference>
<feature type="compositionally biased region" description="Basic residues" evidence="3">
    <location>
        <begin position="1"/>
        <end position="10"/>
    </location>
</feature>
<dbReference type="GO" id="GO:0016567">
    <property type="term" value="P:protein ubiquitination"/>
    <property type="evidence" value="ECO:0007669"/>
    <property type="project" value="UniProtKB-UniPathway"/>
</dbReference>
<dbReference type="SUPFAM" id="SSF50985">
    <property type="entry name" value="RCC1/BLIP-II"/>
    <property type="match status" value="1"/>
</dbReference>
<comment type="caution">
    <text evidence="5">The sequence shown here is derived from an EMBL/GenBank/DDBJ whole genome shotgun (WGS) entry which is preliminary data.</text>
</comment>
<gene>
    <name evidence="5" type="ORF">PPROV_000234300</name>
</gene>
<dbReference type="Pfam" id="PF04564">
    <property type="entry name" value="U-box"/>
    <property type="match status" value="1"/>
</dbReference>
<feature type="repeat" description="RCC1" evidence="2">
    <location>
        <begin position="111"/>
        <end position="162"/>
    </location>
</feature>
<accession>A0A830HA29</accession>
<sequence>MPARNSRRTRAGASTSAAAANANANNGANNRPQMVEDAGIERASLACGAFHTAALTSDGAVYTWGSGQDGKLGHGDENNQRTPKRVEALASTSVRALACGGNHTAALTSDGAVYTWGDSECGQLGHGDENNQHTPKRVEALASVSVRALACGYAHTAALTSDGAVYTWGGGNDGQLGHGDTSHQHTPKRVEALASVSIRALACGEYHTAALTSDGAVYTWGYGAYGRLGHGDTSRQHTPKRVEALSSTSVRALACGGSHTAALTSDGAVYTWGDSHCGQLGHGDMSRQHTPKRVEALASVSIRALACGGNHTVALTSDGAVYSWGDSEHGQLGHGGEDDEYTPKRVEALASVSVRALACGHNHTTALTSDGAMYSWGYGAYGRLGHGDTSGQHTPKRVDALPPIAIDVHQSSAIPTVESFHIEDRSDEELGQLAQFASRLRDAADAEIDRRICDALAHEHDEYVCPITHTVMTDPVVASDGHSYERSAIERWLGDGNTRSPKTNVALSSTHVFANQALRKGIRHAMEAARASFPNSAQAAHVSDSKRARTS</sequence>
<dbReference type="Proteomes" id="UP000660262">
    <property type="component" value="Unassembled WGS sequence"/>
</dbReference>
<dbReference type="OrthoDB" id="8068875at2759"/>
<feature type="repeat" description="RCC1" evidence="2">
    <location>
        <begin position="319"/>
        <end position="370"/>
    </location>
</feature>
<evidence type="ECO:0000256" key="2">
    <source>
        <dbReference type="PROSITE-ProRule" id="PRU00235"/>
    </source>
</evidence>
<keyword evidence="1" id="KW-0677">Repeat</keyword>
<evidence type="ECO:0000256" key="1">
    <source>
        <dbReference type="ARBA" id="ARBA00022737"/>
    </source>
</evidence>
<evidence type="ECO:0000259" key="4">
    <source>
        <dbReference type="PROSITE" id="PS51698"/>
    </source>
</evidence>
<feature type="repeat" description="RCC1" evidence="2">
    <location>
        <begin position="371"/>
        <end position="417"/>
    </location>
</feature>
<dbReference type="Gene3D" id="2.130.10.30">
    <property type="entry name" value="Regulator of chromosome condensation 1/beta-lactamase-inhibitor protein II"/>
    <property type="match status" value="2"/>
</dbReference>
<reference evidence="5" key="1">
    <citation type="submission" date="2020-10" db="EMBL/GenBank/DDBJ databases">
        <title>Unveiling of a novel bifunctional photoreceptor, Dualchrome1, isolated from a cosmopolitan green alga.</title>
        <authorList>
            <person name="Suzuki S."/>
            <person name="Kawachi M."/>
        </authorList>
    </citation>
    <scope>NUCLEOTIDE SEQUENCE</scope>
    <source>
        <strain evidence="5">NIES 2893</strain>
    </source>
</reference>
<dbReference type="InterPro" id="IPR009091">
    <property type="entry name" value="RCC1/BLIP-II"/>
</dbReference>
<dbReference type="Pfam" id="PF25390">
    <property type="entry name" value="WD40_RLD"/>
    <property type="match status" value="1"/>
</dbReference>
<dbReference type="InterPro" id="IPR058923">
    <property type="entry name" value="RCC1-like_dom"/>
</dbReference>
<dbReference type="SUPFAM" id="SSF50965">
    <property type="entry name" value="Galactose oxidase, central domain"/>
    <property type="match status" value="1"/>
</dbReference>